<dbReference type="InterPro" id="IPR019251">
    <property type="entry name" value="DUF2231_TM"/>
</dbReference>
<evidence type="ECO:0000313" key="4">
    <source>
        <dbReference type="EMBL" id="TXE09620.1"/>
    </source>
</evidence>
<evidence type="ECO:0000259" key="2">
    <source>
        <dbReference type="Pfam" id="PF07635"/>
    </source>
</evidence>
<dbReference type="GO" id="GO:0020037">
    <property type="term" value="F:heme binding"/>
    <property type="evidence" value="ECO:0007669"/>
    <property type="project" value="InterPro"/>
</dbReference>
<accession>A0A5C7ALN8</accession>
<sequence>MKKITSFALNALLFLHCLLLFLIVFETSVKVPFWLQPLGRMHPILLHFPVAFVVLLALLNTLKKQLDEHAFNKINLFLLLITAITTALATLMGFLLSLEGYESQLMNLHKWAGIVLCFLIYSLVLLRKQKIVYQTLLYIGLIGIVLVGHYGAGLTHGKNFITEPLLAAKTKKIDESTPVYSAYIKPILNAKCVSCHNPEKRKGALDLSTIEGITKGGKNGPLWVAHKPENSQFMQRAQLPINDKEHMPPEGKPQLTPLEIELLETWILQGANNTISFAQLKPEAPLKKLIEKKWQKQKASTIPKYTFEFADAKLVESLNSSPYRTVIQKSSNSPAIDVSIYGESTYSLKLLTDLSEIKEQIVFLNVAKLPVDNKALEFIGTLNNLEHLILNGTDVKNNDLQALKTCLKLQSISLSSTKVNASVLSILKNFKNLKEVFLWNTPITSNDLAVFEKELPLVTFYKGYVSDTNTLANLTPPILEGNINVINSGDRVKIWHKMNGVKIHYTDNGDKPDSSSTLLNSDLKVMLDGKKFKTIKTIAYKNGWKPSSVKSFTFLDKGFVPKAFELEYEGILGEYTGSAKRILLDNVVMNNNKVDVSKFWAGFQEKPLIAIADFGKTETPNINEVILSVGYSFYQNRIKHCPVKYVELWISNDKQQWKLAQRKNYENTKNLEDIKNISLKVPNGKYQYYKIVAQPNGIKMHVDQLFFY</sequence>
<dbReference type="EMBL" id="VOSC01000025">
    <property type="protein sequence ID" value="TXE09620.1"/>
    <property type="molecule type" value="Genomic_DNA"/>
</dbReference>
<dbReference type="InterPro" id="IPR036909">
    <property type="entry name" value="Cyt_c-like_dom_sf"/>
</dbReference>
<dbReference type="Proteomes" id="UP000321790">
    <property type="component" value="Unassembled WGS sequence"/>
</dbReference>
<feature type="transmembrane region" description="Helical" evidence="1">
    <location>
        <begin position="74"/>
        <end position="96"/>
    </location>
</feature>
<organism evidence="4 5">
    <name type="scientific">Seonamhaeicola algicola</name>
    <dbReference type="NCBI Taxonomy" id="1719036"/>
    <lineage>
        <taxon>Bacteria</taxon>
        <taxon>Pseudomonadati</taxon>
        <taxon>Bacteroidota</taxon>
        <taxon>Flavobacteriia</taxon>
        <taxon>Flavobacteriales</taxon>
        <taxon>Flavobacteriaceae</taxon>
    </lineage>
</organism>
<feature type="transmembrane region" description="Helical" evidence="1">
    <location>
        <begin position="131"/>
        <end position="152"/>
    </location>
</feature>
<evidence type="ECO:0000313" key="5">
    <source>
        <dbReference type="Proteomes" id="UP000321790"/>
    </source>
</evidence>
<feature type="transmembrane region" description="Helical" evidence="1">
    <location>
        <begin position="108"/>
        <end position="126"/>
    </location>
</feature>
<keyword evidence="5" id="KW-1185">Reference proteome</keyword>
<dbReference type="SUPFAM" id="SSF52047">
    <property type="entry name" value="RNI-like"/>
    <property type="match status" value="1"/>
</dbReference>
<evidence type="ECO:0000259" key="3">
    <source>
        <dbReference type="Pfam" id="PF09990"/>
    </source>
</evidence>
<feature type="transmembrane region" description="Helical" evidence="1">
    <location>
        <begin position="44"/>
        <end position="62"/>
    </location>
</feature>
<evidence type="ECO:0000256" key="1">
    <source>
        <dbReference type="SAM" id="Phobius"/>
    </source>
</evidence>
<dbReference type="Pfam" id="PF07635">
    <property type="entry name" value="PSCyt1"/>
    <property type="match status" value="1"/>
</dbReference>
<comment type="caution">
    <text evidence="4">The sequence shown here is derived from an EMBL/GenBank/DDBJ whole genome shotgun (WGS) entry which is preliminary data.</text>
</comment>
<dbReference type="Gene3D" id="3.80.10.10">
    <property type="entry name" value="Ribonuclease Inhibitor"/>
    <property type="match status" value="1"/>
</dbReference>
<feature type="domain" description="Cytochrome C Planctomycete-type" evidence="2">
    <location>
        <begin position="192"/>
        <end position="251"/>
    </location>
</feature>
<keyword evidence="1" id="KW-0472">Membrane</keyword>
<dbReference type="AlphaFoldDB" id="A0A5C7ALN8"/>
<reference evidence="5" key="1">
    <citation type="submission" date="2019-08" db="EMBL/GenBank/DDBJ databases">
        <title>Seonamhaeicola sediminis sp. nov., isolated from marine sediment.</title>
        <authorList>
            <person name="Cao W.R."/>
        </authorList>
    </citation>
    <scope>NUCLEOTIDE SEQUENCE [LARGE SCALE GENOMIC DNA]</scope>
    <source>
        <strain evidence="5">Gy8</strain>
    </source>
</reference>
<keyword evidence="1" id="KW-1133">Transmembrane helix</keyword>
<keyword evidence="1" id="KW-0812">Transmembrane</keyword>
<dbReference type="GO" id="GO:0009055">
    <property type="term" value="F:electron transfer activity"/>
    <property type="evidence" value="ECO:0007669"/>
    <property type="project" value="InterPro"/>
</dbReference>
<dbReference type="InterPro" id="IPR011429">
    <property type="entry name" value="Cyt_c_Planctomycete-type"/>
</dbReference>
<feature type="domain" description="DUF2231" evidence="3">
    <location>
        <begin position="41"/>
        <end position="148"/>
    </location>
</feature>
<proteinExistence type="predicted"/>
<protein>
    <submittedName>
        <fullName evidence="4">Uncharacterized protein</fullName>
    </submittedName>
</protein>
<feature type="transmembrane region" description="Helical" evidence="1">
    <location>
        <begin position="7"/>
        <end position="24"/>
    </location>
</feature>
<dbReference type="PANTHER" id="PTHR35889:SF3">
    <property type="entry name" value="F-BOX DOMAIN-CONTAINING PROTEIN"/>
    <property type="match status" value="1"/>
</dbReference>
<dbReference type="SUPFAM" id="SSF46626">
    <property type="entry name" value="Cytochrome c"/>
    <property type="match status" value="1"/>
</dbReference>
<dbReference type="OrthoDB" id="1099022at2"/>
<dbReference type="PANTHER" id="PTHR35889">
    <property type="entry name" value="CYCLOINULO-OLIGOSACCHARIDE FRUCTANOTRANSFERASE-RELATED"/>
    <property type="match status" value="1"/>
</dbReference>
<dbReference type="RefSeq" id="WP_147134710.1">
    <property type="nucleotide sequence ID" value="NZ_VOSC01000025.1"/>
</dbReference>
<name>A0A5C7ALN8_9FLAO</name>
<gene>
    <name evidence="4" type="ORF">FUA26_09025</name>
</gene>
<dbReference type="Pfam" id="PF09990">
    <property type="entry name" value="DUF2231"/>
    <property type="match status" value="1"/>
</dbReference>
<dbReference type="InterPro" id="IPR032675">
    <property type="entry name" value="LRR_dom_sf"/>
</dbReference>